<dbReference type="InterPro" id="IPR010102">
    <property type="entry name" value="Succ_semiAld_DH"/>
</dbReference>
<feature type="domain" description="Aldehyde dehydrogenase" evidence="7">
    <location>
        <begin position="56"/>
        <end position="518"/>
    </location>
</feature>
<comment type="similarity">
    <text evidence="2 5">Belongs to the aldehyde dehydrogenase family.</text>
</comment>
<dbReference type="NCBIfam" id="TIGR01780">
    <property type="entry name" value="SSADH"/>
    <property type="match status" value="1"/>
</dbReference>
<evidence type="ECO:0000259" key="7">
    <source>
        <dbReference type="Pfam" id="PF00171"/>
    </source>
</evidence>
<evidence type="ECO:0000256" key="4">
    <source>
        <dbReference type="PROSITE-ProRule" id="PRU10007"/>
    </source>
</evidence>
<name>A0A0M0JSZ2_9EUKA</name>
<keyword evidence="9" id="KW-1185">Reference proteome</keyword>
<dbReference type="InterPro" id="IPR015590">
    <property type="entry name" value="Aldehyde_DH_dom"/>
</dbReference>
<dbReference type="OrthoDB" id="310895at2759"/>
<comment type="pathway">
    <text evidence="1 6">Amino-acid degradation; 4-aminobutanoate degradation.</text>
</comment>
<accession>A0A0M0JSZ2</accession>
<comment type="caution">
    <text evidence="8">The sequence shown here is derived from an EMBL/GenBank/DDBJ whole genome shotgun (WGS) entry which is preliminary data.</text>
</comment>
<dbReference type="EC" id="1.2.1.24" evidence="6"/>
<feature type="active site" evidence="4">
    <location>
        <position position="295"/>
    </location>
</feature>
<dbReference type="FunFam" id="3.40.605.10:FF:000005">
    <property type="entry name" value="Succinate-semialdehyde dehydrogenase I"/>
    <property type="match status" value="1"/>
</dbReference>
<dbReference type="InterPro" id="IPR050740">
    <property type="entry name" value="Aldehyde_DH_Superfamily"/>
</dbReference>
<dbReference type="SUPFAM" id="SSF53720">
    <property type="entry name" value="ALDH-like"/>
    <property type="match status" value="1"/>
</dbReference>
<evidence type="ECO:0000256" key="5">
    <source>
        <dbReference type="RuleBase" id="RU003345"/>
    </source>
</evidence>
<proteinExistence type="inferred from homology"/>
<dbReference type="Gene3D" id="3.40.605.10">
    <property type="entry name" value="Aldehyde Dehydrogenase, Chain A, domain 1"/>
    <property type="match status" value="1"/>
</dbReference>
<dbReference type="PROSITE" id="PS00070">
    <property type="entry name" value="ALDEHYDE_DEHYDR_CYS"/>
    <property type="match status" value="1"/>
</dbReference>
<dbReference type="FunFam" id="3.40.309.10:FF:000004">
    <property type="entry name" value="Succinate-semialdehyde dehydrogenase I"/>
    <property type="match status" value="1"/>
</dbReference>
<dbReference type="Gene3D" id="3.40.309.10">
    <property type="entry name" value="Aldehyde Dehydrogenase, Chain A, domain 2"/>
    <property type="match status" value="1"/>
</dbReference>
<dbReference type="PANTHER" id="PTHR43353:SF5">
    <property type="entry name" value="SUCCINATE-SEMIALDEHYDE DEHYDROGENASE, MITOCHONDRIAL"/>
    <property type="match status" value="1"/>
</dbReference>
<dbReference type="AlphaFoldDB" id="A0A0M0JSZ2"/>
<dbReference type="CDD" id="cd07103">
    <property type="entry name" value="ALDH_F5_SSADH_GabD"/>
    <property type="match status" value="1"/>
</dbReference>
<dbReference type="GO" id="GO:0004777">
    <property type="term" value="F:succinate-semialdehyde dehydrogenase (NAD+) activity"/>
    <property type="evidence" value="ECO:0007669"/>
    <property type="project" value="UniProtKB-UniRule"/>
</dbReference>
<comment type="subcellular location">
    <subcellularLocation>
        <location evidence="6">Mitochondrion</location>
    </subcellularLocation>
</comment>
<organism evidence="8 9">
    <name type="scientific">Chrysochromulina tobinii</name>
    <dbReference type="NCBI Taxonomy" id="1460289"/>
    <lineage>
        <taxon>Eukaryota</taxon>
        <taxon>Haptista</taxon>
        <taxon>Haptophyta</taxon>
        <taxon>Prymnesiophyceae</taxon>
        <taxon>Prymnesiales</taxon>
        <taxon>Chrysochromulinaceae</taxon>
        <taxon>Chrysochromulina</taxon>
    </lineage>
</organism>
<comment type="catalytic activity">
    <reaction evidence="6">
        <text>succinate semialdehyde + NAD(+) + H2O = succinate + NADH + 2 H(+)</text>
        <dbReference type="Rhea" id="RHEA:13217"/>
        <dbReference type="ChEBI" id="CHEBI:15377"/>
        <dbReference type="ChEBI" id="CHEBI:15378"/>
        <dbReference type="ChEBI" id="CHEBI:30031"/>
        <dbReference type="ChEBI" id="CHEBI:57540"/>
        <dbReference type="ChEBI" id="CHEBI:57706"/>
        <dbReference type="ChEBI" id="CHEBI:57945"/>
        <dbReference type="EC" id="1.2.1.24"/>
    </reaction>
</comment>
<evidence type="ECO:0000256" key="3">
    <source>
        <dbReference type="ARBA" id="ARBA00023002"/>
    </source>
</evidence>
<dbReference type="InterPro" id="IPR016163">
    <property type="entry name" value="Ald_DH_C"/>
</dbReference>
<evidence type="ECO:0000313" key="8">
    <source>
        <dbReference type="EMBL" id="KOO29709.1"/>
    </source>
</evidence>
<evidence type="ECO:0000256" key="1">
    <source>
        <dbReference type="ARBA" id="ARBA00005176"/>
    </source>
</evidence>
<protein>
    <recommendedName>
        <fullName evidence="6">Succinate-semialdehyde dehydrogenase</fullName>
        <ecNumber evidence="6">1.2.1.24</ecNumber>
    </recommendedName>
</protein>
<sequence length="527" mass="56390">MMALRHANRIITQKALNGISRRHASIAIISAEAHVAALKVDDPLLLRMQGFIDGKWVDADSGATLEVLDKATLQVIGTVPEMGRAETRRAIESAAAAWHDWAALTGKERGKVLRRWYELIVKHEMDLARIMTAECGKPLAESLGEIRYGSAFVEWFAEEAKRSYGEWIPPDRAKNHIVVIQQPIGPVAAVTPWNFPSAMVTRKVSPALAVGCPVVIKPSELTPYSCLALVELANRAGMPQGILSVVVGSAQSTPLIGDEMCTHPAVRKVAFTGSTAVGKLLASKAASTVKKVALELGGNAPLIVFDDADLDVAVKGAMAAKFRNAGQTCVCANRIFVHEAVYETFASKLTAAVSAMTIGFGTANGVVIGPLVNARAVDKVHRHVSDAVSKDARVLTGGTRLPELGPGFYAPTVLADMTPNMALFSEETFGPVAGLFKFSSEKEVIQLANDTPYGLAGYLFTKDLARAWRVSEALEFGIIGVNEGIISSEVAPFGGVKESGLGREGSHHGTLEFCEPKYIRMGIDYKS</sequence>
<reference evidence="9" key="1">
    <citation type="journal article" date="2015" name="PLoS Genet.">
        <title>Genome Sequence and Transcriptome Analyses of Chrysochromulina tobin: Metabolic Tools for Enhanced Algal Fitness in the Prominent Order Prymnesiales (Haptophyceae).</title>
        <authorList>
            <person name="Hovde B.T."/>
            <person name="Deodato C.R."/>
            <person name="Hunsperger H.M."/>
            <person name="Ryken S.A."/>
            <person name="Yost W."/>
            <person name="Jha R.K."/>
            <person name="Patterson J."/>
            <person name="Monnat R.J. Jr."/>
            <person name="Barlow S.B."/>
            <person name="Starkenburg S.R."/>
            <person name="Cattolico R.A."/>
        </authorList>
    </citation>
    <scope>NUCLEOTIDE SEQUENCE</scope>
    <source>
        <strain evidence="9">CCMP291</strain>
    </source>
</reference>
<dbReference type="InterPro" id="IPR016161">
    <property type="entry name" value="Ald_DH/histidinol_DH"/>
</dbReference>
<dbReference type="GO" id="GO:0005739">
    <property type="term" value="C:mitochondrion"/>
    <property type="evidence" value="ECO:0007669"/>
    <property type="project" value="UniProtKB-SubCell"/>
</dbReference>
<dbReference type="EMBL" id="JWZX01002376">
    <property type="protein sequence ID" value="KOO29709.1"/>
    <property type="molecule type" value="Genomic_DNA"/>
</dbReference>
<dbReference type="GO" id="GO:0009450">
    <property type="term" value="P:gamma-aminobutyric acid catabolic process"/>
    <property type="evidence" value="ECO:0007669"/>
    <property type="project" value="UniProtKB-UniRule"/>
</dbReference>
<dbReference type="InterPro" id="IPR016160">
    <property type="entry name" value="Ald_DH_CS_CYS"/>
</dbReference>
<dbReference type="PROSITE" id="PS00687">
    <property type="entry name" value="ALDEHYDE_DEHYDR_GLU"/>
    <property type="match status" value="1"/>
</dbReference>
<gene>
    <name evidence="8" type="ORF">Ctob_005178</name>
</gene>
<dbReference type="PANTHER" id="PTHR43353">
    <property type="entry name" value="SUCCINATE-SEMIALDEHYDE DEHYDROGENASE, MITOCHONDRIAL"/>
    <property type="match status" value="1"/>
</dbReference>
<dbReference type="InterPro" id="IPR029510">
    <property type="entry name" value="Ald_DH_CS_GLU"/>
</dbReference>
<evidence type="ECO:0000313" key="9">
    <source>
        <dbReference type="Proteomes" id="UP000037460"/>
    </source>
</evidence>
<comment type="subunit">
    <text evidence="6">Homotetramer.</text>
</comment>
<dbReference type="InterPro" id="IPR016162">
    <property type="entry name" value="Ald_DH_N"/>
</dbReference>
<evidence type="ECO:0000256" key="2">
    <source>
        <dbReference type="ARBA" id="ARBA00009986"/>
    </source>
</evidence>
<keyword evidence="3 5" id="KW-0560">Oxidoreductase</keyword>
<dbReference type="Proteomes" id="UP000037460">
    <property type="component" value="Unassembled WGS sequence"/>
</dbReference>
<keyword evidence="6" id="KW-0520">NAD</keyword>
<keyword evidence="6" id="KW-0496">Mitochondrion</keyword>
<dbReference type="Pfam" id="PF00171">
    <property type="entry name" value="Aldedh"/>
    <property type="match status" value="1"/>
</dbReference>
<dbReference type="UniPathway" id="UPA00733"/>
<evidence type="ECO:0000256" key="6">
    <source>
        <dbReference type="RuleBase" id="RU365091"/>
    </source>
</evidence>